<organism evidence="3 4">
    <name type="scientific">Streptomyces broussonetiae</name>
    <dbReference type="NCBI Taxonomy" id="2686304"/>
    <lineage>
        <taxon>Bacteria</taxon>
        <taxon>Bacillati</taxon>
        <taxon>Actinomycetota</taxon>
        <taxon>Actinomycetes</taxon>
        <taxon>Kitasatosporales</taxon>
        <taxon>Streptomycetaceae</taxon>
        <taxon>Streptomyces</taxon>
    </lineage>
</organism>
<feature type="region of interest" description="Disordered" evidence="1">
    <location>
        <begin position="277"/>
        <end position="313"/>
    </location>
</feature>
<feature type="compositionally biased region" description="Low complexity" evidence="1">
    <location>
        <begin position="339"/>
        <end position="349"/>
    </location>
</feature>
<feature type="region of interest" description="Disordered" evidence="1">
    <location>
        <begin position="339"/>
        <end position="399"/>
    </location>
</feature>
<sequence>MEHRTLSLGRQLGQGGQGTVYEVVNKKINEAEGGGWDVAYKEYTATVLPGLDATALASQVGLLKELSAADARWLSEKTAWPAAVVERDGHACGFLMRAIPDRFRFDYRSLGSTGTATRRLANLEFLLNDDAYVASVGLNISERDRLLLLADLAATLTRLHRMDIAVGDLSPKNLLFTTGPRPECFLIDCDAMRLRGATVLPQAETPDWQIPAGEEKATRTSDVYKFALLAVRLFARDQIATDPAALATASPALGALARAGLDPDPARRPAPAAWGAQLTAAAATASTAPAKKPAHRSTANTPPSPGPRRPTGNAEGLKVLAAVAAIIVVVIALVVAHSHSGSGSESSGSPQPRFSQSYPYDPSPGSSYGSSSSDGGSGSGSDGVAADPSTTAPSAEDVAFSEVSTDDCLSNYTNMDTDWTPATPSTTSCYGTDAYFRVASVEKYGSCTSDDITWYHHNDDGSSTDLCLNRNYATGQCMFAVARNQLLSMYFNAATPCEANIPSHYQYTVKLTQVYPNGAPADACGSDKQWKPDNSSAVLCGRAVYKLTGLPDM</sequence>
<feature type="compositionally biased region" description="Low complexity" evidence="1">
    <location>
        <begin position="357"/>
        <end position="374"/>
    </location>
</feature>
<evidence type="ECO:0000313" key="4">
    <source>
        <dbReference type="Proteomes" id="UP000436138"/>
    </source>
</evidence>
<evidence type="ECO:0000259" key="2">
    <source>
        <dbReference type="PROSITE" id="PS50011"/>
    </source>
</evidence>
<feature type="compositionally biased region" description="Low complexity" evidence="1">
    <location>
        <begin position="277"/>
        <end position="291"/>
    </location>
</feature>
<dbReference type="GO" id="GO:0005524">
    <property type="term" value="F:ATP binding"/>
    <property type="evidence" value="ECO:0007669"/>
    <property type="project" value="InterPro"/>
</dbReference>
<gene>
    <name evidence="3" type="ORF">GQF42_21455</name>
</gene>
<accession>A0A6I6N283</accession>
<dbReference type="PROSITE" id="PS50011">
    <property type="entry name" value="PROTEIN_KINASE_DOM"/>
    <property type="match status" value="1"/>
</dbReference>
<dbReference type="InterPro" id="IPR000719">
    <property type="entry name" value="Prot_kinase_dom"/>
</dbReference>
<dbReference type="GO" id="GO:0004672">
    <property type="term" value="F:protein kinase activity"/>
    <property type="evidence" value="ECO:0007669"/>
    <property type="project" value="InterPro"/>
</dbReference>
<dbReference type="EMBL" id="CP047020">
    <property type="protein sequence ID" value="QHA05524.1"/>
    <property type="molecule type" value="Genomic_DNA"/>
</dbReference>
<evidence type="ECO:0000256" key="1">
    <source>
        <dbReference type="SAM" id="MobiDB-lite"/>
    </source>
</evidence>
<dbReference type="Proteomes" id="UP000436138">
    <property type="component" value="Chromosome"/>
</dbReference>
<dbReference type="SUPFAM" id="SSF56112">
    <property type="entry name" value="Protein kinase-like (PK-like)"/>
    <property type="match status" value="1"/>
</dbReference>
<dbReference type="Gene3D" id="1.10.510.10">
    <property type="entry name" value="Transferase(Phosphotransferase) domain 1"/>
    <property type="match status" value="1"/>
</dbReference>
<dbReference type="KEGG" id="sbro:GQF42_21455"/>
<keyword evidence="4" id="KW-1185">Reference proteome</keyword>
<dbReference type="AlphaFoldDB" id="A0A6I6N283"/>
<dbReference type="RefSeq" id="WP_158922300.1">
    <property type="nucleotide sequence ID" value="NZ_CP047020.1"/>
</dbReference>
<proteinExistence type="predicted"/>
<name>A0A6I6N283_9ACTN</name>
<reference evidence="3 4" key="1">
    <citation type="submission" date="2019-12" db="EMBL/GenBank/DDBJ databases">
        <title>Streptomyces sp. strain T44 isolated from rhizosphere soil of Broussonetia papyrifera.</title>
        <authorList>
            <person name="Mo P."/>
        </authorList>
    </citation>
    <scope>NUCLEOTIDE SEQUENCE [LARGE SCALE GENOMIC DNA]</scope>
    <source>
        <strain evidence="3 4">T44</strain>
    </source>
</reference>
<feature type="domain" description="Protein kinase" evidence="2">
    <location>
        <begin position="6"/>
        <end position="280"/>
    </location>
</feature>
<dbReference type="InterPro" id="IPR011009">
    <property type="entry name" value="Kinase-like_dom_sf"/>
</dbReference>
<evidence type="ECO:0000313" key="3">
    <source>
        <dbReference type="EMBL" id="QHA05524.1"/>
    </source>
</evidence>
<protein>
    <recommendedName>
        <fullName evidence="2">Protein kinase domain-containing protein</fullName>
    </recommendedName>
</protein>